<dbReference type="PANTHER" id="PTHR10155">
    <property type="entry name" value="PHOSPHATIDYLINOSITOL 3-KINASE REGULATORY SUBUNIT"/>
    <property type="match status" value="1"/>
</dbReference>
<feature type="region of interest" description="Disordered" evidence="17">
    <location>
        <begin position="971"/>
        <end position="1033"/>
    </location>
</feature>
<evidence type="ECO:0000256" key="7">
    <source>
        <dbReference type="ARBA" id="ARBA00022604"/>
    </source>
</evidence>
<evidence type="ECO:0000259" key="19">
    <source>
        <dbReference type="PROSITE" id="PS50225"/>
    </source>
</evidence>
<dbReference type="InterPro" id="IPR037346">
    <property type="entry name" value="SOCS7_SOCS"/>
</dbReference>
<dbReference type="GO" id="GO:0035556">
    <property type="term" value="P:intracellular signal transduction"/>
    <property type="evidence" value="ECO:0007669"/>
    <property type="project" value="InterPro"/>
</dbReference>
<dbReference type="Gene3D" id="3.30.505.10">
    <property type="entry name" value="SH2 domain"/>
    <property type="match status" value="1"/>
</dbReference>
<dbReference type="InterPro" id="IPR036860">
    <property type="entry name" value="SH2_dom_sf"/>
</dbReference>
<dbReference type="FunFam" id="3.30.505.10:FF:000029">
    <property type="entry name" value="Suppressor of cytokine signaling 7"/>
    <property type="match status" value="1"/>
</dbReference>
<evidence type="ECO:0000256" key="8">
    <source>
        <dbReference type="ARBA" id="ARBA00022700"/>
    </source>
</evidence>
<dbReference type="AlphaFoldDB" id="A0A9D4DMU1"/>
<reference evidence="20" key="1">
    <citation type="journal article" date="2019" name="bioRxiv">
        <title>The Genome of the Zebra Mussel, Dreissena polymorpha: A Resource for Invasive Species Research.</title>
        <authorList>
            <person name="McCartney M.A."/>
            <person name="Auch B."/>
            <person name="Kono T."/>
            <person name="Mallez S."/>
            <person name="Zhang Y."/>
            <person name="Obille A."/>
            <person name="Becker A."/>
            <person name="Abrahante J.E."/>
            <person name="Garbe J."/>
            <person name="Badalamenti J.P."/>
            <person name="Herman A."/>
            <person name="Mangelson H."/>
            <person name="Liachko I."/>
            <person name="Sullivan S."/>
            <person name="Sone E.D."/>
            <person name="Koren S."/>
            <person name="Silverstein K.A.T."/>
            <person name="Beckman K.B."/>
            <person name="Gohl D.M."/>
        </authorList>
    </citation>
    <scope>NUCLEOTIDE SEQUENCE</scope>
    <source>
        <strain evidence="20">Duluth1</strain>
        <tissue evidence="20">Whole animal</tissue>
    </source>
</reference>
<evidence type="ECO:0000256" key="11">
    <source>
        <dbReference type="ARBA" id="ARBA00023136"/>
    </source>
</evidence>
<dbReference type="GO" id="GO:0005634">
    <property type="term" value="C:nucleus"/>
    <property type="evidence" value="ECO:0007669"/>
    <property type="project" value="UniProtKB-SubCell"/>
</dbReference>
<dbReference type="SMART" id="SM00253">
    <property type="entry name" value="SOCS"/>
    <property type="match status" value="1"/>
</dbReference>
<evidence type="ECO:0000256" key="17">
    <source>
        <dbReference type="SAM" id="MobiDB-lite"/>
    </source>
</evidence>
<evidence type="ECO:0000256" key="4">
    <source>
        <dbReference type="ARBA" id="ARBA00004906"/>
    </source>
</evidence>
<dbReference type="SUPFAM" id="SSF158235">
    <property type="entry name" value="SOCS box-like"/>
    <property type="match status" value="1"/>
</dbReference>
<keyword evidence="10 16" id="KW-0727">SH2 domain</keyword>
<evidence type="ECO:0000256" key="9">
    <source>
        <dbReference type="ARBA" id="ARBA00022786"/>
    </source>
</evidence>
<feature type="compositionally biased region" description="Polar residues" evidence="17">
    <location>
        <begin position="891"/>
        <end position="916"/>
    </location>
</feature>
<dbReference type="PANTHER" id="PTHR10155:SF5">
    <property type="entry name" value="SUPPRESSOR OF CYTOKINE SIGNALING 7"/>
    <property type="match status" value="1"/>
</dbReference>
<comment type="subunit">
    <text evidence="14">Substrate-recognition component of the ECS(SOCS7) complex, composed of SOCS7, CUL5, ELOB, ELOC and RNF7/RBX2. Interacts, via the third proline-rich region, with the second SH3 domain of the adapter protein NCK1. Also interacts with GRB2, INSR, PLCG1, SORBS3/vinexin, and phosphorylated STAT3 and STAT5. Interacts with SEPT6. Interacts with phosphorylated IRS4 and PIK3R1.</text>
</comment>
<evidence type="ECO:0000256" key="10">
    <source>
        <dbReference type="ARBA" id="ARBA00022999"/>
    </source>
</evidence>
<feature type="compositionally biased region" description="Acidic residues" evidence="17">
    <location>
        <begin position="874"/>
        <end position="887"/>
    </location>
</feature>
<proteinExistence type="predicted"/>
<feature type="domain" description="SOCS box" evidence="19">
    <location>
        <begin position="1155"/>
        <end position="1205"/>
    </location>
</feature>
<evidence type="ECO:0000256" key="15">
    <source>
        <dbReference type="ARBA" id="ARBA00070642"/>
    </source>
</evidence>
<dbReference type="GO" id="GO:0005737">
    <property type="term" value="C:cytoplasm"/>
    <property type="evidence" value="ECO:0007669"/>
    <property type="project" value="UniProtKB-SubCell"/>
</dbReference>
<keyword evidence="7" id="KW-0341">Growth regulation</keyword>
<dbReference type="GO" id="GO:0046935">
    <property type="term" value="F:1-phosphatidylinositol-3-kinase regulator activity"/>
    <property type="evidence" value="ECO:0007669"/>
    <property type="project" value="TreeGrafter"/>
</dbReference>
<feature type="domain" description="SH2" evidence="18">
    <location>
        <begin position="1052"/>
        <end position="1160"/>
    </location>
</feature>
<keyword evidence="5" id="KW-1003">Cell membrane</keyword>
<evidence type="ECO:0000256" key="14">
    <source>
        <dbReference type="ARBA" id="ARBA00062788"/>
    </source>
</evidence>
<dbReference type="InterPro" id="IPR036036">
    <property type="entry name" value="SOCS_box-like_dom_sf"/>
</dbReference>
<comment type="caution">
    <text evidence="20">The sequence shown here is derived from an EMBL/GenBank/DDBJ whole genome shotgun (WGS) entry which is preliminary data.</text>
</comment>
<dbReference type="InterPro" id="IPR035866">
    <property type="entry name" value="SOCS7_SH2"/>
</dbReference>
<feature type="region of interest" description="Disordered" evidence="17">
    <location>
        <begin position="342"/>
        <end position="379"/>
    </location>
</feature>
<evidence type="ECO:0000256" key="12">
    <source>
        <dbReference type="ARBA" id="ARBA00023242"/>
    </source>
</evidence>
<evidence type="ECO:0000313" key="20">
    <source>
        <dbReference type="EMBL" id="KAH3752196.1"/>
    </source>
</evidence>
<dbReference type="InterPro" id="IPR000980">
    <property type="entry name" value="SH2"/>
</dbReference>
<reference evidence="20" key="2">
    <citation type="submission" date="2020-11" db="EMBL/GenBank/DDBJ databases">
        <authorList>
            <person name="McCartney M.A."/>
            <person name="Auch B."/>
            <person name="Kono T."/>
            <person name="Mallez S."/>
            <person name="Becker A."/>
            <person name="Gohl D.M."/>
            <person name="Silverstein K.A.T."/>
            <person name="Koren S."/>
            <person name="Bechman K.B."/>
            <person name="Herman A."/>
            <person name="Abrahante J.E."/>
            <person name="Garbe J."/>
        </authorList>
    </citation>
    <scope>NUCLEOTIDE SEQUENCE</scope>
    <source>
        <strain evidence="20">Duluth1</strain>
        <tissue evidence="20">Whole animal</tissue>
    </source>
</reference>
<protein>
    <recommendedName>
        <fullName evidence="15">Suppressor of cytokine signaling 7</fullName>
    </recommendedName>
</protein>
<evidence type="ECO:0000256" key="1">
    <source>
        <dbReference type="ARBA" id="ARBA00004123"/>
    </source>
</evidence>
<organism evidence="20 21">
    <name type="scientific">Dreissena polymorpha</name>
    <name type="common">Zebra mussel</name>
    <name type="synonym">Mytilus polymorpha</name>
    <dbReference type="NCBI Taxonomy" id="45954"/>
    <lineage>
        <taxon>Eukaryota</taxon>
        <taxon>Metazoa</taxon>
        <taxon>Spiralia</taxon>
        <taxon>Lophotrochozoa</taxon>
        <taxon>Mollusca</taxon>
        <taxon>Bivalvia</taxon>
        <taxon>Autobranchia</taxon>
        <taxon>Heteroconchia</taxon>
        <taxon>Euheterodonta</taxon>
        <taxon>Imparidentia</taxon>
        <taxon>Neoheterodontei</taxon>
        <taxon>Myida</taxon>
        <taxon>Dreissenoidea</taxon>
        <taxon>Dreissenidae</taxon>
        <taxon>Dreissena</taxon>
    </lineage>
</organism>
<feature type="compositionally biased region" description="Polar residues" evidence="17">
    <location>
        <begin position="989"/>
        <end position="1001"/>
    </location>
</feature>
<feature type="compositionally biased region" description="Basic and acidic residues" evidence="17">
    <location>
        <begin position="971"/>
        <end position="980"/>
    </location>
</feature>
<sequence length="1211" mass="133536">MEEVKAKVNKQFPKIGHPTVGVVNTNGDTSAAMKASVSADRDINSLVDPGYQSVKEVKPAKKYSLNQSIESLDEPGYESLDAVKKKIQETNTLKHHETEAIQEKAEDINDSALGMTPSVSRDAGSPSVTIDDCTEQPQHEDSPHLVNDMCVLGLTDVAVNLSNIAIAVQHSIGANHAPNSNPADVISRSTTEDLYSTVNKPVLVLAPETAENTDNHGVPDHLGGYDSDIDLILDPGYAECADAIKGCIQYGLYSDGSGSKISSCTSLDLSAEDFPSEPGYAECADAIKSGAIKKISVSQERLFDGEIVSEIYANPQILFRKRSQQLDEVNLPKDFSQTLKLTISSGGGHSPHAGQRAIEKKSSKSKTRKKGKDVKTLPAVAPPLPARNYSLALDGEEADAEVIDLPAKLDEEIDVFDTQGEAGGREDFPTKLGAAVDRVFDFQGVIDGKKTEAMLVAEKNDKILEEFVTCGSGIEKLPVDCFDSELGSKCAISEISETNCANEGSGTTVDESCDVEGERFHLTVMVTSGDKYTLTVVDRDESTHTMLRRKSNREMRSMDKEECSVVIQNNDKSSKSNSRALCNDGNNCGSSDSSDSDTTCENKSCSSAHCTKENSEHFDGRNVDCFKETLGYQEKTCSENSVTDFENVDDSKGEVILTVEHPSGEFSQGPENISYLNPDYLFTVNAIKLRSVSSIDSDGEFTEDLPKLEIRESDLDSPFDSDQSNTSVNLDIASESSVIAQLTNDLTAEFEDGRGCARDLHENVFEENICGTKLLDSLSSEPKLLASFDDSFESKLCTSNSYENPVYNTSSLSKDPSKNISAKLVITKDLSLPHGETTSEKHLPISSLRNKIVVLGDIDRSHTETNILTPGSVDSDDSAIEDNDEPDPIPQSLSDSQTIVTDAETKSSITSPSASQPLEYKLLDPMLYMDTEPTHMSLEEVMSPHPSPYPRDTSLSQGESYLDDFHQFVDEEITPRDVRPPRPPPVSGSHRNANSSMTPTEENFPGFRLCESAEEFPPPVPPRSSKRSSTRRPVSYSQDFMESMRQLKDVGWYWGPLSWEEAELKLASKPEGTFLVRDSSDERYILSLSFKNMGRVHHTRIEHHKGHFSFWSQPDSHGKSTIKEFIEQCVENSRNGRFLYFIRPSGPGSPPMPIHLLHPVSRFVQMRSLQHMCRFTIIQLVRRDHIDRLPVPTRIKEYLKQAQYYVEYLED</sequence>
<dbReference type="SUPFAM" id="SSF55550">
    <property type="entry name" value="SH2 domain"/>
    <property type="match status" value="1"/>
</dbReference>
<keyword evidence="6" id="KW-0963">Cytoplasm</keyword>
<dbReference type="GO" id="GO:0009968">
    <property type="term" value="P:negative regulation of signal transduction"/>
    <property type="evidence" value="ECO:0007669"/>
    <property type="project" value="UniProtKB-KW"/>
</dbReference>
<comment type="function">
    <text evidence="13">Substrate-recognition component of a cullin-5-RING E3 ubiquitin-protein ligase complex (ECS complex, also named CRL5 complex), which mediates the ubiquitination and subsequent proteasomal degradation of target proteins, such as DAB1 and IRS1. Specifically recognizes and binds phosphorylated proteins via its SH2 domain, promoting their ubiquitination. The ECS(SOCS7) complex acts as a key regulator of reelin signaling by mediating ubiquitination and degradation of phosphorylated DAB1 in the cortical plate of the developing cerebral cortex, thereby regulating neuron positioning during cortex development. Functions in insulin signaling and glucose homeostasis through IRS1 ubiquitination and subsequent proteasomal degradation. Also inhibits prolactin, growth hormone and leptin signaling by preventing STAT3 and STAT5 activation, sequestering them in the cytoplasm and reducing their binding to DNA.</text>
</comment>
<dbReference type="SMART" id="SM00969">
    <property type="entry name" value="SOCS_box"/>
    <property type="match status" value="1"/>
</dbReference>
<dbReference type="FunFam" id="1.10.750.20:FF:000002">
    <property type="entry name" value="Suppressor of cytokine signaling 2"/>
    <property type="match status" value="1"/>
</dbReference>
<dbReference type="GO" id="GO:0005886">
    <property type="term" value="C:plasma membrane"/>
    <property type="evidence" value="ECO:0007669"/>
    <property type="project" value="UniProtKB-SubCell"/>
</dbReference>
<keyword evidence="21" id="KW-1185">Reference proteome</keyword>
<comment type="subcellular location">
    <subcellularLocation>
        <location evidence="2">Cell membrane</location>
        <topology evidence="2">Peripheral membrane protein</topology>
        <orientation evidence="2">Cytoplasmic side</orientation>
    </subcellularLocation>
    <subcellularLocation>
        <location evidence="3">Cytoplasm</location>
    </subcellularLocation>
    <subcellularLocation>
        <location evidence="1">Nucleus</location>
    </subcellularLocation>
</comment>
<keyword evidence="8" id="KW-0734">Signal transduction inhibitor</keyword>
<dbReference type="PROSITE" id="PS50001">
    <property type="entry name" value="SH2"/>
    <property type="match status" value="1"/>
</dbReference>
<dbReference type="Pfam" id="PF07525">
    <property type="entry name" value="SOCS_box"/>
    <property type="match status" value="1"/>
</dbReference>
<gene>
    <name evidence="20" type="ORF">DPMN_186808</name>
</gene>
<evidence type="ECO:0000256" key="3">
    <source>
        <dbReference type="ARBA" id="ARBA00004496"/>
    </source>
</evidence>
<dbReference type="PROSITE" id="PS50225">
    <property type="entry name" value="SOCS"/>
    <property type="match status" value="1"/>
</dbReference>
<dbReference type="SMART" id="SM00252">
    <property type="entry name" value="SH2"/>
    <property type="match status" value="1"/>
</dbReference>
<dbReference type="InterPro" id="IPR001496">
    <property type="entry name" value="SOCS_box"/>
</dbReference>
<evidence type="ECO:0000256" key="2">
    <source>
        <dbReference type="ARBA" id="ARBA00004413"/>
    </source>
</evidence>
<evidence type="ECO:0000256" key="13">
    <source>
        <dbReference type="ARBA" id="ARBA00059017"/>
    </source>
</evidence>
<keyword evidence="9" id="KW-0833">Ubl conjugation pathway</keyword>
<dbReference type="GO" id="GO:0005942">
    <property type="term" value="C:phosphatidylinositol 3-kinase complex"/>
    <property type="evidence" value="ECO:0007669"/>
    <property type="project" value="TreeGrafter"/>
</dbReference>
<evidence type="ECO:0000256" key="16">
    <source>
        <dbReference type="PROSITE-ProRule" id="PRU00191"/>
    </source>
</evidence>
<dbReference type="Proteomes" id="UP000828390">
    <property type="component" value="Unassembled WGS sequence"/>
</dbReference>
<dbReference type="CDD" id="cd10388">
    <property type="entry name" value="SH2_SOCS7"/>
    <property type="match status" value="1"/>
</dbReference>
<evidence type="ECO:0000259" key="18">
    <source>
        <dbReference type="PROSITE" id="PS50001"/>
    </source>
</evidence>
<dbReference type="Pfam" id="PF00017">
    <property type="entry name" value="SH2"/>
    <property type="match status" value="1"/>
</dbReference>
<keyword evidence="11" id="KW-0472">Membrane</keyword>
<comment type="pathway">
    <text evidence="4">Protein modification; protein ubiquitination.</text>
</comment>
<evidence type="ECO:0000256" key="5">
    <source>
        <dbReference type="ARBA" id="ARBA00022475"/>
    </source>
</evidence>
<dbReference type="OrthoDB" id="5979828at2759"/>
<feature type="region of interest" description="Disordered" evidence="17">
    <location>
        <begin position="864"/>
        <end position="917"/>
    </location>
</feature>
<feature type="compositionally biased region" description="Basic residues" evidence="17">
    <location>
        <begin position="363"/>
        <end position="372"/>
    </location>
</feature>
<evidence type="ECO:0000313" key="21">
    <source>
        <dbReference type="Proteomes" id="UP000828390"/>
    </source>
</evidence>
<dbReference type="GO" id="GO:0046854">
    <property type="term" value="P:phosphatidylinositol phosphate biosynthetic process"/>
    <property type="evidence" value="ECO:0007669"/>
    <property type="project" value="TreeGrafter"/>
</dbReference>
<dbReference type="EMBL" id="JAIWYP010000010">
    <property type="protein sequence ID" value="KAH3752196.1"/>
    <property type="molecule type" value="Genomic_DNA"/>
</dbReference>
<keyword evidence="12" id="KW-0539">Nucleus</keyword>
<accession>A0A9D4DMU1</accession>
<evidence type="ECO:0000256" key="6">
    <source>
        <dbReference type="ARBA" id="ARBA00022490"/>
    </source>
</evidence>
<dbReference type="CDD" id="cd03741">
    <property type="entry name" value="SOCS_SOCS7"/>
    <property type="match status" value="1"/>
</dbReference>
<name>A0A9D4DMU1_DREPO</name>